<proteinExistence type="predicted"/>
<protein>
    <submittedName>
        <fullName evidence="1">Uncharacterized protein</fullName>
    </submittedName>
</protein>
<accession>A0A4Q0SS21</accession>
<dbReference type="EMBL" id="LBJM01000030">
    <property type="protein sequence ID" value="RXH40941.1"/>
    <property type="molecule type" value="Genomic_DNA"/>
</dbReference>
<organism evidence="1 2">
    <name type="scientific">Bradyrhizobium zhanjiangense</name>
    <dbReference type="NCBI Taxonomy" id="1325107"/>
    <lineage>
        <taxon>Bacteria</taxon>
        <taxon>Pseudomonadati</taxon>
        <taxon>Pseudomonadota</taxon>
        <taxon>Alphaproteobacteria</taxon>
        <taxon>Hyphomicrobiales</taxon>
        <taxon>Nitrobacteraceae</taxon>
        <taxon>Bradyrhizobium</taxon>
    </lineage>
</organism>
<gene>
    <name evidence="1" type="ORF">XH94_10835</name>
</gene>
<dbReference type="AlphaFoldDB" id="A0A4Q0SS21"/>
<sequence>MPAEPKIKDWLGYIRPHIANYEALGRGGRRDYIAKLSEETDLSDNSLRRMIFAAQFLEGEGVTELPPGGKLAVGAVERVARIAAREPDKRRQLLADVMAGKLTIFQLRKMLEKSEKAAKRARKQAPEISVVARAKAELMSRNIATLTDMVDVDILSMPDARWFLSQARPARAIILPLGKKAGERRIQKIVVFDETVVGGTEASFIRLRKEFIQNILIAPIFYDLVLVWAPSLRTDVNLLINSMRDEVQSQIVLMEQQANIEKASSLSPILAKTRRAAS</sequence>
<name>A0A4Q0SS21_9BRAD</name>
<reference evidence="1 2" key="1">
    <citation type="submission" date="2015-04" db="EMBL/GenBank/DDBJ databases">
        <title>Comparative genomics of rhizobia nodulating Arachis hypogaea in China.</title>
        <authorList>
            <person name="Li Y."/>
        </authorList>
    </citation>
    <scope>NUCLEOTIDE SEQUENCE [LARGE SCALE GENOMIC DNA]</scope>
    <source>
        <strain evidence="1 2">CCBAU 51787</strain>
    </source>
</reference>
<evidence type="ECO:0000313" key="2">
    <source>
        <dbReference type="Proteomes" id="UP000290565"/>
    </source>
</evidence>
<dbReference type="Proteomes" id="UP000290565">
    <property type="component" value="Unassembled WGS sequence"/>
</dbReference>
<comment type="caution">
    <text evidence="1">The sequence shown here is derived from an EMBL/GenBank/DDBJ whole genome shotgun (WGS) entry which is preliminary data.</text>
</comment>
<dbReference type="RefSeq" id="WP_128944481.1">
    <property type="nucleotide sequence ID" value="NZ_LBJM01000030.1"/>
</dbReference>
<evidence type="ECO:0000313" key="1">
    <source>
        <dbReference type="EMBL" id="RXH40941.1"/>
    </source>
</evidence>